<evidence type="ECO:0000313" key="3">
    <source>
        <dbReference type="Proteomes" id="UP001153069"/>
    </source>
</evidence>
<feature type="region of interest" description="Disordered" evidence="1">
    <location>
        <begin position="1"/>
        <end position="55"/>
    </location>
</feature>
<dbReference type="AlphaFoldDB" id="A0A9N8H2L2"/>
<organism evidence="2 3">
    <name type="scientific">Seminavis robusta</name>
    <dbReference type="NCBI Taxonomy" id="568900"/>
    <lineage>
        <taxon>Eukaryota</taxon>
        <taxon>Sar</taxon>
        <taxon>Stramenopiles</taxon>
        <taxon>Ochrophyta</taxon>
        <taxon>Bacillariophyta</taxon>
        <taxon>Bacillariophyceae</taxon>
        <taxon>Bacillariophycidae</taxon>
        <taxon>Naviculales</taxon>
        <taxon>Naviculaceae</taxon>
        <taxon>Seminavis</taxon>
    </lineage>
</organism>
<reference evidence="2" key="1">
    <citation type="submission" date="2020-06" db="EMBL/GenBank/DDBJ databases">
        <authorList>
            <consortium name="Plant Systems Biology data submission"/>
        </authorList>
    </citation>
    <scope>NUCLEOTIDE SEQUENCE</scope>
    <source>
        <strain evidence="2">D6</strain>
    </source>
</reference>
<dbReference type="Proteomes" id="UP001153069">
    <property type="component" value="Unassembled WGS sequence"/>
</dbReference>
<keyword evidence="3" id="KW-1185">Reference proteome</keyword>
<evidence type="ECO:0000256" key="1">
    <source>
        <dbReference type="SAM" id="MobiDB-lite"/>
    </source>
</evidence>
<accession>A0A9N8H2L2</accession>
<comment type="caution">
    <text evidence="2">The sequence shown here is derived from an EMBL/GenBank/DDBJ whole genome shotgun (WGS) entry which is preliminary data.</text>
</comment>
<feature type="compositionally biased region" description="Polar residues" evidence="1">
    <location>
        <begin position="37"/>
        <end position="55"/>
    </location>
</feature>
<name>A0A9N8H2L2_9STRA</name>
<gene>
    <name evidence="2" type="ORF">SEMRO_21_G014490.1</name>
</gene>
<proteinExistence type="predicted"/>
<evidence type="ECO:0000313" key="2">
    <source>
        <dbReference type="EMBL" id="CAB9497502.1"/>
    </source>
</evidence>
<protein>
    <submittedName>
        <fullName evidence="2">Uncharacterized protein</fullName>
    </submittedName>
</protein>
<dbReference type="EMBL" id="CAICTM010000021">
    <property type="protein sequence ID" value="CAB9497502.1"/>
    <property type="molecule type" value="Genomic_DNA"/>
</dbReference>
<sequence length="246" mass="27682">MVPDQKESNDFESPSIGLTKMTNANLVSEEEFDDESLASQGADETSASSNGKTTMTLAHDEDRAVWRLKWAVVTLLYTHQGQTQVYPLWPFVMLPGRSFHYLAEKAAVLADTMSISIAHIGTMDQKEAWKMYIKENRDWLPEAQAAMNGISLDQAWNESISIPGEIINLDKQPPYMVTNEMGPYGVMWQNYPAYNHHMYSFNLLSHPHYHDNIKLVVAEGCPGCHPQQLRLYGPGSGCQRSSKENA</sequence>